<accession>D7E1H2</accession>
<dbReference type="AlphaFoldDB" id="D7E1H2"/>
<sequence length="85" mass="8993">MSVAGVAKITLLPHVMKSCCSPLNSTALIYSIGVTRATDGLQPLIYNTSNGALFFDTDGNCADLSVRIPTLSTQQFLSNSDITVI</sequence>
<name>D7E1H2_NOSA0</name>
<protein>
    <submittedName>
        <fullName evidence="1">Uncharacterized protein</fullName>
    </submittedName>
</protein>
<dbReference type="RefSeq" id="WP_013190217.1">
    <property type="nucleotide sequence ID" value="NC_014248.1"/>
</dbReference>
<dbReference type="KEGG" id="naz:Aazo_0756"/>
<dbReference type="eggNOG" id="COG2931">
    <property type="taxonomic scope" value="Bacteria"/>
</dbReference>
<evidence type="ECO:0000313" key="2">
    <source>
        <dbReference type="Proteomes" id="UP000001511"/>
    </source>
</evidence>
<keyword evidence="2" id="KW-1185">Reference proteome</keyword>
<gene>
    <name evidence="1" type="ordered locus">Aazo_0756</name>
</gene>
<evidence type="ECO:0000313" key="1">
    <source>
        <dbReference type="EMBL" id="ADI63199.1"/>
    </source>
</evidence>
<proteinExistence type="predicted"/>
<dbReference type="HOGENOM" id="CLU_2509372_0_0_3"/>
<organism evidence="1 2">
    <name type="scientific">Nostoc azollae (strain 0708)</name>
    <name type="common">Anabaena azollae (strain 0708)</name>
    <dbReference type="NCBI Taxonomy" id="551115"/>
    <lineage>
        <taxon>Bacteria</taxon>
        <taxon>Bacillati</taxon>
        <taxon>Cyanobacteriota</taxon>
        <taxon>Cyanophyceae</taxon>
        <taxon>Nostocales</taxon>
        <taxon>Nostocaceae</taxon>
        <taxon>Trichormus</taxon>
    </lineage>
</organism>
<dbReference type="OrthoDB" id="5380561at2"/>
<reference evidence="1 2" key="1">
    <citation type="journal article" date="2010" name="PLoS ONE">
        <title>Genome erosion in a nitrogen-fixing vertically transmitted endosymbiotic multicellular cyanobacterium.</title>
        <authorList>
            <person name="Ran L."/>
            <person name="Larsson J."/>
            <person name="Vigil-Stenman T."/>
            <person name="Nylander J.A."/>
            <person name="Ininbergs K."/>
            <person name="Zheng W.W."/>
            <person name="Lapidus A."/>
            <person name="Lowry S."/>
            <person name="Haselkorn R."/>
            <person name="Bergman B."/>
        </authorList>
    </citation>
    <scope>NUCLEOTIDE SEQUENCE [LARGE SCALE GENOMIC DNA]</scope>
    <source>
        <strain evidence="1 2">0708</strain>
    </source>
</reference>
<dbReference type="Proteomes" id="UP000001511">
    <property type="component" value="Chromosome"/>
</dbReference>
<dbReference type="EMBL" id="CP002059">
    <property type="protein sequence ID" value="ADI63199.1"/>
    <property type="molecule type" value="Genomic_DNA"/>
</dbReference>